<evidence type="ECO:0000313" key="2">
    <source>
        <dbReference type="EMBL" id="KAF4503032.1"/>
    </source>
</evidence>
<evidence type="ECO:0000313" key="3">
    <source>
        <dbReference type="Proteomes" id="UP000737391"/>
    </source>
</evidence>
<proteinExistence type="predicted"/>
<dbReference type="OrthoDB" id="5101596at2759"/>
<feature type="compositionally biased region" description="Polar residues" evidence="1">
    <location>
        <begin position="1"/>
        <end position="21"/>
    </location>
</feature>
<gene>
    <name evidence="2" type="ORF">FAGAP_747</name>
</gene>
<accession>A0A9P5EHY4</accession>
<sequence length="112" mass="12499">MSDPASQIRIQDSKQRLQQAYTHAVPAKESAESDFKQEKDAGMTDGQDFRNWSAQNAPAWRVALKAYQGAKAAYDAALQDGDIEAFQAWDKKYEDVMMANPGNPNYEALVEP</sequence>
<organism evidence="2 3">
    <name type="scientific">Fusarium agapanthi</name>
    <dbReference type="NCBI Taxonomy" id="1803897"/>
    <lineage>
        <taxon>Eukaryota</taxon>
        <taxon>Fungi</taxon>
        <taxon>Dikarya</taxon>
        <taxon>Ascomycota</taxon>
        <taxon>Pezizomycotina</taxon>
        <taxon>Sordariomycetes</taxon>
        <taxon>Hypocreomycetidae</taxon>
        <taxon>Hypocreales</taxon>
        <taxon>Nectriaceae</taxon>
        <taxon>Fusarium</taxon>
        <taxon>Fusarium fujikuroi species complex</taxon>
    </lineage>
</organism>
<protein>
    <submittedName>
        <fullName evidence="2">Uncharacterized protein</fullName>
    </submittedName>
</protein>
<dbReference type="AlphaFoldDB" id="A0A9P5EHY4"/>
<name>A0A9P5EHY4_9HYPO</name>
<keyword evidence="3" id="KW-1185">Reference proteome</keyword>
<dbReference type="Proteomes" id="UP000737391">
    <property type="component" value="Unassembled WGS sequence"/>
</dbReference>
<evidence type="ECO:0000256" key="1">
    <source>
        <dbReference type="SAM" id="MobiDB-lite"/>
    </source>
</evidence>
<feature type="compositionally biased region" description="Basic and acidic residues" evidence="1">
    <location>
        <begin position="29"/>
        <end position="42"/>
    </location>
</feature>
<reference evidence="2" key="1">
    <citation type="submission" date="2020-01" db="EMBL/GenBank/DDBJ databases">
        <title>Identification and distribution of gene clusters putatively required for synthesis of sphingolipid metabolism inhibitors in phylogenetically diverse species of the filamentous fungus Fusarium.</title>
        <authorList>
            <person name="Kim H.-S."/>
            <person name="Busman M."/>
            <person name="Brown D.W."/>
            <person name="Divon H."/>
            <person name="Uhlig S."/>
            <person name="Proctor R.H."/>
        </authorList>
    </citation>
    <scope>NUCLEOTIDE SEQUENCE</scope>
    <source>
        <strain evidence="2">NRRL 31653</strain>
    </source>
</reference>
<comment type="caution">
    <text evidence="2">The sequence shown here is derived from an EMBL/GenBank/DDBJ whole genome shotgun (WGS) entry which is preliminary data.</text>
</comment>
<feature type="region of interest" description="Disordered" evidence="1">
    <location>
        <begin position="1"/>
        <end position="50"/>
    </location>
</feature>
<dbReference type="EMBL" id="LUFC02000041">
    <property type="protein sequence ID" value="KAF4503032.1"/>
    <property type="molecule type" value="Genomic_DNA"/>
</dbReference>